<dbReference type="Proteomes" id="UP000433575">
    <property type="component" value="Unassembled WGS sequence"/>
</dbReference>
<dbReference type="GO" id="GO:0006355">
    <property type="term" value="P:regulation of DNA-templated transcription"/>
    <property type="evidence" value="ECO:0007669"/>
    <property type="project" value="InterPro"/>
</dbReference>
<dbReference type="PROSITE" id="PS51372">
    <property type="entry name" value="PRD_2"/>
    <property type="match status" value="1"/>
</dbReference>
<accession>A0A6N7S271</accession>
<keyword evidence="2" id="KW-0677">Repeat</keyword>
<sequence>MNKQIYALLKKIITTPERPLRLTEISEAFGVSKRTIYNYSEELFDYLTSLGVCETLLFDGKEFRFTGTSAQRSYIIASMNSLTFYEYRLSGRERQFILLCLLICSETPVKNDTLKELLCVSRNTIINDLQAIKLKSKAYHTHFLKSTQDGLWFVGPENDKRTFLLDSLLPDWDYEECFAAQPINPCTLYITNILKIIKYRSLAEACIKQTEVMLDLEISDADFYRILFILIFQIGRIQTGHQAQDIQTSEFPLSLVRFSQAVGDTLKSKVNWISAETAFFIKTLKDMDIVLKINSTPQDSVLFAMIIKEFLQNVSFSYKMDFLSDSLLLEYLCAHISACCHRLQSGKKLENPYLLETQNRYAKDFAIIKQNIYILENGLNISLSDNETAYILMHILASMERGKLNHYVPNILITCSSGMATGNFLAMQITKYFHVQLVDICLAHKAAEMIKNKNIDLIISTVPLDSLPVPSLTVSVLLTETDLTEIRAFLNTLEGKRKISLSDQSRFSAFSLSITLNEKTMFLKLFSSERILLDKEITDWKEGIIAAGELLLWQKKITVNYLQQMIDLVIKYGPYIVIAPGIALAHASPQDGVIEPAISLLRLKQPVAFGNHQYSPVSIILACAVYDTPEYANILIRLMTLLRRPDFSVMMKSADSEAILTYFEKQIMYPSE</sequence>
<proteinExistence type="predicted"/>
<dbReference type="EMBL" id="WKPI01000001">
    <property type="protein sequence ID" value="MSC31644.1"/>
    <property type="molecule type" value="Genomic_DNA"/>
</dbReference>
<dbReference type="SUPFAM" id="SSF55804">
    <property type="entry name" value="Phoshotransferase/anion transport protein"/>
    <property type="match status" value="1"/>
</dbReference>
<evidence type="ECO:0000313" key="11">
    <source>
        <dbReference type="Proteomes" id="UP000480929"/>
    </source>
</evidence>
<dbReference type="InterPro" id="IPR011608">
    <property type="entry name" value="PRD"/>
</dbReference>
<keyword evidence="3" id="KW-0805">Transcription regulation</keyword>
<evidence type="ECO:0000313" key="8">
    <source>
        <dbReference type="EMBL" id="MSA87849.1"/>
    </source>
</evidence>
<dbReference type="Pfam" id="PF00874">
    <property type="entry name" value="PRD"/>
    <property type="match status" value="1"/>
</dbReference>
<evidence type="ECO:0000313" key="10">
    <source>
        <dbReference type="Proteomes" id="UP000433575"/>
    </source>
</evidence>
<dbReference type="GO" id="GO:0009401">
    <property type="term" value="P:phosphoenolpyruvate-dependent sugar phosphotransferase system"/>
    <property type="evidence" value="ECO:0007669"/>
    <property type="project" value="InterPro"/>
</dbReference>
<name>A0A6N7S271_9FIRM</name>
<dbReference type="InterPro" id="IPR036634">
    <property type="entry name" value="PRD_sf"/>
</dbReference>
<dbReference type="PANTHER" id="PTHR30185:SF18">
    <property type="entry name" value="TRANSCRIPTIONAL REGULATOR MTLR"/>
    <property type="match status" value="1"/>
</dbReference>
<evidence type="ECO:0000259" key="5">
    <source>
        <dbReference type="PROSITE" id="PS51094"/>
    </source>
</evidence>
<dbReference type="Gene3D" id="3.40.930.10">
    <property type="entry name" value="Mannitol-specific EII, Chain A"/>
    <property type="match status" value="1"/>
</dbReference>
<dbReference type="GO" id="GO:0008982">
    <property type="term" value="F:protein-N(PI)-phosphohistidine-sugar phosphotransferase activity"/>
    <property type="evidence" value="ECO:0007669"/>
    <property type="project" value="InterPro"/>
</dbReference>
<dbReference type="OrthoDB" id="3175596at2"/>
<reference evidence="10 11" key="1">
    <citation type="journal article" date="2019" name="Nat. Med.">
        <title>A library of human gut bacterial isolates paired with longitudinal multiomics data enables mechanistic microbiome research.</title>
        <authorList>
            <person name="Poyet M."/>
            <person name="Groussin M."/>
            <person name="Gibbons S.M."/>
            <person name="Avila-Pacheco J."/>
            <person name="Jiang X."/>
            <person name="Kearney S.M."/>
            <person name="Perrotta A.R."/>
            <person name="Berdy B."/>
            <person name="Zhao S."/>
            <person name="Lieberman T.D."/>
            <person name="Swanson P.K."/>
            <person name="Smith M."/>
            <person name="Roesemann S."/>
            <person name="Alexander J.E."/>
            <person name="Rich S.A."/>
            <person name="Livny J."/>
            <person name="Vlamakis H."/>
            <person name="Clish C."/>
            <person name="Bullock K."/>
            <person name="Deik A."/>
            <person name="Scott J."/>
            <person name="Pierce K.A."/>
            <person name="Xavier R.J."/>
            <person name="Alm E.J."/>
        </authorList>
    </citation>
    <scope>NUCLEOTIDE SEQUENCE [LARGE SCALE GENOMIC DNA]</scope>
    <source>
        <strain evidence="8 10">BIOML-A4</strain>
        <strain evidence="9 11">BIOML-A5</strain>
    </source>
</reference>
<feature type="domain" description="PRD" evidence="7">
    <location>
        <begin position="298"/>
        <end position="405"/>
    </location>
</feature>
<comment type="caution">
    <text evidence="8">The sequence shown here is derived from an EMBL/GenBank/DDBJ whole genome shotgun (WGS) entry which is preliminary data.</text>
</comment>
<feature type="domain" description="PTS EIIA type-2" evidence="5">
    <location>
        <begin position="524"/>
        <end position="666"/>
    </location>
</feature>
<organism evidence="8 10">
    <name type="scientific">Holdemania massiliensis</name>
    <dbReference type="NCBI Taxonomy" id="1468449"/>
    <lineage>
        <taxon>Bacteria</taxon>
        <taxon>Bacillati</taxon>
        <taxon>Bacillota</taxon>
        <taxon>Erysipelotrichia</taxon>
        <taxon>Erysipelotrichales</taxon>
        <taxon>Erysipelotrichaceae</taxon>
        <taxon>Holdemania</taxon>
    </lineage>
</organism>
<dbReference type="SUPFAM" id="SSF63520">
    <property type="entry name" value="PTS-regulatory domain, PRD"/>
    <property type="match status" value="1"/>
</dbReference>
<dbReference type="InterPro" id="IPR016152">
    <property type="entry name" value="PTrfase/Anion_transptr"/>
</dbReference>
<keyword evidence="1" id="KW-0808">Transferase</keyword>
<dbReference type="AlphaFoldDB" id="A0A6N7S271"/>
<evidence type="ECO:0000256" key="1">
    <source>
        <dbReference type="ARBA" id="ARBA00022679"/>
    </source>
</evidence>
<evidence type="ECO:0000259" key="7">
    <source>
        <dbReference type="PROSITE" id="PS51372"/>
    </source>
</evidence>
<dbReference type="SUPFAM" id="SSF52794">
    <property type="entry name" value="PTS system IIB component-like"/>
    <property type="match status" value="1"/>
</dbReference>
<dbReference type="InterPro" id="IPR036388">
    <property type="entry name" value="WH-like_DNA-bd_sf"/>
</dbReference>
<dbReference type="InterPro" id="IPR002178">
    <property type="entry name" value="PTS_EIIA_type-2_dom"/>
</dbReference>
<keyword evidence="4" id="KW-0804">Transcription</keyword>
<feature type="domain" description="PTS EIIB type-2" evidence="6">
    <location>
        <begin position="409"/>
        <end position="498"/>
    </location>
</feature>
<dbReference type="Gene3D" id="1.10.10.10">
    <property type="entry name" value="Winged helix-like DNA-binding domain superfamily/Winged helix DNA-binding domain"/>
    <property type="match status" value="1"/>
</dbReference>
<dbReference type="Pfam" id="PF00359">
    <property type="entry name" value="PTS_EIIA_2"/>
    <property type="match status" value="1"/>
</dbReference>
<dbReference type="EMBL" id="WKPJ01000001">
    <property type="protein sequence ID" value="MSA87849.1"/>
    <property type="molecule type" value="Genomic_DNA"/>
</dbReference>
<evidence type="ECO:0000259" key="6">
    <source>
        <dbReference type="PROSITE" id="PS51099"/>
    </source>
</evidence>
<dbReference type="Proteomes" id="UP000480929">
    <property type="component" value="Unassembled WGS sequence"/>
</dbReference>
<evidence type="ECO:0000256" key="4">
    <source>
        <dbReference type="ARBA" id="ARBA00023163"/>
    </source>
</evidence>
<dbReference type="InterPro" id="IPR036095">
    <property type="entry name" value="PTS_EIIB-like_sf"/>
</dbReference>
<protein>
    <submittedName>
        <fullName evidence="8">PRD domain-containing protein</fullName>
    </submittedName>
</protein>
<gene>
    <name evidence="9" type="ORF">GKD88_00685</name>
    <name evidence="8" type="ORF">GKE08_00680</name>
</gene>
<dbReference type="InterPro" id="IPR013011">
    <property type="entry name" value="PTS_EIIB_2"/>
</dbReference>
<dbReference type="Gene3D" id="3.40.50.2300">
    <property type="match status" value="1"/>
</dbReference>
<dbReference type="CDD" id="cd05568">
    <property type="entry name" value="PTS_IIB_bgl_like"/>
    <property type="match status" value="1"/>
</dbReference>
<dbReference type="PANTHER" id="PTHR30185">
    <property type="entry name" value="CRYPTIC BETA-GLUCOSIDE BGL OPERON ANTITERMINATOR"/>
    <property type="match status" value="1"/>
</dbReference>
<evidence type="ECO:0000256" key="2">
    <source>
        <dbReference type="ARBA" id="ARBA00022737"/>
    </source>
</evidence>
<dbReference type="Gene3D" id="1.10.1790.10">
    <property type="entry name" value="PRD domain"/>
    <property type="match status" value="1"/>
</dbReference>
<keyword evidence="11" id="KW-1185">Reference proteome</keyword>
<evidence type="ECO:0000313" key="9">
    <source>
        <dbReference type="EMBL" id="MSC31644.1"/>
    </source>
</evidence>
<dbReference type="RefSeq" id="WP_154237530.1">
    <property type="nucleotide sequence ID" value="NZ_WKPI01000001.1"/>
</dbReference>
<dbReference type="PROSITE" id="PS51099">
    <property type="entry name" value="PTS_EIIB_TYPE_2"/>
    <property type="match status" value="1"/>
</dbReference>
<dbReference type="PROSITE" id="PS51094">
    <property type="entry name" value="PTS_EIIA_TYPE_2"/>
    <property type="match status" value="1"/>
</dbReference>
<dbReference type="InterPro" id="IPR050661">
    <property type="entry name" value="BglG_antiterminators"/>
</dbReference>
<evidence type="ECO:0000256" key="3">
    <source>
        <dbReference type="ARBA" id="ARBA00023015"/>
    </source>
</evidence>